<keyword evidence="6" id="KW-0472">Membrane</keyword>
<feature type="domain" description="Histidine kinase" evidence="7">
    <location>
        <begin position="583"/>
        <end position="804"/>
    </location>
</feature>
<feature type="domain" description="Response regulatory" evidence="8">
    <location>
        <begin position="824"/>
        <end position="940"/>
    </location>
</feature>
<gene>
    <name evidence="11" type="ORF">DENIS_2623</name>
</gene>
<evidence type="ECO:0000256" key="4">
    <source>
        <dbReference type="PROSITE-ProRule" id="PRU00169"/>
    </source>
</evidence>
<dbReference type="CDD" id="cd00082">
    <property type="entry name" value="HisKA"/>
    <property type="match status" value="1"/>
</dbReference>
<feature type="domain" description="PAS" evidence="9">
    <location>
        <begin position="449"/>
        <end position="493"/>
    </location>
</feature>
<proteinExistence type="predicted"/>
<dbReference type="NCBIfam" id="TIGR00229">
    <property type="entry name" value="sensory_box"/>
    <property type="match status" value="1"/>
</dbReference>
<feature type="transmembrane region" description="Helical" evidence="6">
    <location>
        <begin position="350"/>
        <end position="371"/>
    </location>
</feature>
<dbReference type="EMBL" id="BEXT01000001">
    <property type="protein sequence ID" value="GBC61661.1"/>
    <property type="molecule type" value="Genomic_DNA"/>
</dbReference>
<comment type="catalytic activity">
    <reaction evidence="1">
        <text>ATP + protein L-histidine = ADP + protein N-phospho-L-histidine.</text>
        <dbReference type="EC" id="2.7.13.3"/>
    </reaction>
</comment>
<dbReference type="InterPro" id="IPR000014">
    <property type="entry name" value="PAS"/>
</dbReference>
<dbReference type="CDD" id="cd00156">
    <property type="entry name" value="REC"/>
    <property type="match status" value="1"/>
</dbReference>
<sequence>MIKKGAQHIFRAVSVAIVSALLTAGSGVAEERQIAAAGENNTGISDHVETVTLQLRWFHQFQFAGYYAAIEKGFYREAGIHVTLAEGGEGREPVDAVLNGRAEYGVTNSEILFHRLRGAPLVVLAAVFQHSPLVLMARRDSGIRTPHDLIGRKVRMSLESRDVELQAMLQSENISPDQMRLTDGWVKPEDYLSGVFDAISAYITNEPYLMIRQGIPISFIHPAGYGIDFYGDSLFTSEEELQKHPGRVKAFRAASLRGWKYAMNHPDELIDIILEKYHSKKSRDHLRYEMEKMRELILPALIQIGHINPARWEQMARTLVRLGKVAPGYDLGGFVYDPYGQSDPFPWEKLLTAVTAVALGAGIVAIILLMFNKKLSNLVRARTAELSAINKTLRREVADRELAEEEVRKLYGNLEIRIEENTQELREANQRLQQEVREREETGAALRKSETEKKAILDGIQTQLVFMGANRKILWVNKAVAAFSGRSPEELIGIRCHELWNASEKSCRDCPTSEVFHTGRGHQRIVHAKDGKIWDRRAEPVFDDQGKLIGVLEASDDVTEKVQAREQLQHTRKMEAISDLAAGIAHEFNNALFGITGNIELFRTRLGDAGDAETCFGPIQESARRMKYLTDRLLAYARGGKYQVRRIDPAALIRETLPLTRHNLTPEIRVDVALAEDISAIEADYTQMQMVFSEIISNAAEAVDGKGHIRITGRNYMHPGQCEANLAECMSGHYVCLSVEDDGRGMDKNTKDRIFDPFFTTNFLGRGLGMAAAYGIIRNHGGCLAVDSEPGEGTAVRIFLPAVDGIEEDMRIPGNPAFSEGEPNVLIIEDDEMVMDVTHAMIRRLGYQVLKAGSGAEALDIVRRFSGSIHMAILDICLPDMSGNEIYPFLIEARPEIRVIVCSGHPPDGAVRELLDAGADGFLQKPFRLDALSALLHRLLPTAAETSP</sequence>
<dbReference type="InterPro" id="IPR004358">
    <property type="entry name" value="Sig_transdc_His_kin-like_C"/>
</dbReference>
<dbReference type="SUPFAM" id="SSF47384">
    <property type="entry name" value="Homodimeric domain of signal transducing histidine kinase"/>
    <property type="match status" value="1"/>
</dbReference>
<dbReference type="OrthoDB" id="174578at2"/>
<dbReference type="Gene3D" id="3.30.565.10">
    <property type="entry name" value="Histidine kinase-like ATPase, C-terminal domain"/>
    <property type="match status" value="1"/>
</dbReference>
<dbReference type="PROSITE" id="PS50112">
    <property type="entry name" value="PAS"/>
    <property type="match status" value="1"/>
</dbReference>
<dbReference type="PRINTS" id="PR00344">
    <property type="entry name" value="BCTRLSENSOR"/>
</dbReference>
<dbReference type="Gene3D" id="3.40.50.2300">
    <property type="match status" value="1"/>
</dbReference>
<keyword evidence="6" id="KW-0812">Transmembrane</keyword>
<dbReference type="Pfam" id="PF00072">
    <property type="entry name" value="Response_reg"/>
    <property type="match status" value="1"/>
</dbReference>
<evidence type="ECO:0000259" key="9">
    <source>
        <dbReference type="PROSITE" id="PS50112"/>
    </source>
</evidence>
<organism evidence="11 12">
    <name type="scientific">Desulfonema ishimotonii</name>
    <dbReference type="NCBI Taxonomy" id="45657"/>
    <lineage>
        <taxon>Bacteria</taxon>
        <taxon>Pseudomonadati</taxon>
        <taxon>Thermodesulfobacteriota</taxon>
        <taxon>Desulfobacteria</taxon>
        <taxon>Desulfobacterales</taxon>
        <taxon>Desulfococcaceae</taxon>
        <taxon>Desulfonema</taxon>
    </lineage>
</organism>
<dbReference type="EC" id="2.7.13.3" evidence="2"/>
<dbReference type="InterPro" id="IPR005467">
    <property type="entry name" value="His_kinase_dom"/>
</dbReference>
<evidence type="ECO:0000256" key="3">
    <source>
        <dbReference type="ARBA" id="ARBA00022553"/>
    </source>
</evidence>
<feature type="modified residue" description="4-aspartylphosphate" evidence="4">
    <location>
        <position position="875"/>
    </location>
</feature>
<dbReference type="Pfam" id="PF08448">
    <property type="entry name" value="PAS_4"/>
    <property type="match status" value="1"/>
</dbReference>
<feature type="coiled-coil region" evidence="5">
    <location>
        <begin position="411"/>
        <end position="445"/>
    </location>
</feature>
<reference evidence="12" key="1">
    <citation type="submission" date="2017-11" db="EMBL/GenBank/DDBJ databases">
        <authorList>
            <person name="Watanabe M."/>
            <person name="Kojima H."/>
        </authorList>
    </citation>
    <scope>NUCLEOTIDE SEQUENCE [LARGE SCALE GENOMIC DNA]</scope>
    <source>
        <strain evidence="12">Tokyo 01</strain>
    </source>
</reference>
<evidence type="ECO:0000259" key="8">
    <source>
        <dbReference type="PROSITE" id="PS50110"/>
    </source>
</evidence>
<dbReference type="SMART" id="SM00388">
    <property type="entry name" value="HisKA"/>
    <property type="match status" value="1"/>
</dbReference>
<dbReference type="AlphaFoldDB" id="A0A401FXH4"/>
<dbReference type="InterPro" id="IPR035965">
    <property type="entry name" value="PAS-like_dom_sf"/>
</dbReference>
<evidence type="ECO:0000313" key="12">
    <source>
        <dbReference type="Proteomes" id="UP000288096"/>
    </source>
</evidence>
<dbReference type="InterPro" id="IPR036097">
    <property type="entry name" value="HisK_dim/P_sf"/>
</dbReference>
<dbReference type="InterPro" id="IPR003594">
    <property type="entry name" value="HATPase_dom"/>
</dbReference>
<keyword evidence="6" id="KW-1133">Transmembrane helix</keyword>
<accession>A0A401FXH4</accession>
<dbReference type="SUPFAM" id="SSF55785">
    <property type="entry name" value="PYP-like sensor domain (PAS domain)"/>
    <property type="match status" value="1"/>
</dbReference>
<dbReference type="Pfam" id="PF02518">
    <property type="entry name" value="HATPase_c"/>
    <property type="match status" value="1"/>
</dbReference>
<dbReference type="Proteomes" id="UP000288096">
    <property type="component" value="Unassembled WGS sequence"/>
</dbReference>
<dbReference type="InterPro" id="IPR001789">
    <property type="entry name" value="Sig_transdc_resp-reg_receiver"/>
</dbReference>
<dbReference type="Gene3D" id="3.40.190.10">
    <property type="entry name" value="Periplasmic binding protein-like II"/>
    <property type="match status" value="2"/>
</dbReference>
<name>A0A401FXH4_9BACT</name>
<dbReference type="PANTHER" id="PTHR43065:SF42">
    <property type="entry name" value="TWO-COMPONENT SENSOR PPRA"/>
    <property type="match status" value="1"/>
</dbReference>
<dbReference type="InterPro" id="IPR003661">
    <property type="entry name" value="HisK_dim/P_dom"/>
</dbReference>
<reference evidence="12" key="2">
    <citation type="submission" date="2019-01" db="EMBL/GenBank/DDBJ databases">
        <title>Genome sequence of Desulfonema ishimotonii strain Tokyo 01.</title>
        <authorList>
            <person name="Fukui M."/>
        </authorList>
    </citation>
    <scope>NUCLEOTIDE SEQUENCE [LARGE SCALE GENOMIC DNA]</scope>
    <source>
        <strain evidence="12">Tokyo 01</strain>
    </source>
</reference>
<dbReference type="InterPro" id="IPR000700">
    <property type="entry name" value="PAS-assoc_C"/>
</dbReference>
<evidence type="ECO:0000256" key="1">
    <source>
        <dbReference type="ARBA" id="ARBA00000085"/>
    </source>
</evidence>
<feature type="domain" description="PAC" evidence="10">
    <location>
        <begin position="519"/>
        <end position="570"/>
    </location>
</feature>
<keyword evidence="5" id="KW-0175">Coiled coil</keyword>
<dbReference type="Gene3D" id="1.10.287.130">
    <property type="match status" value="1"/>
</dbReference>
<keyword evidence="3 4" id="KW-0597">Phosphoprotein</keyword>
<dbReference type="InterPro" id="IPR011006">
    <property type="entry name" value="CheY-like_superfamily"/>
</dbReference>
<evidence type="ECO:0000256" key="6">
    <source>
        <dbReference type="SAM" id="Phobius"/>
    </source>
</evidence>
<dbReference type="PANTHER" id="PTHR43065">
    <property type="entry name" value="SENSOR HISTIDINE KINASE"/>
    <property type="match status" value="1"/>
</dbReference>
<dbReference type="Gene3D" id="3.30.450.20">
    <property type="entry name" value="PAS domain"/>
    <property type="match status" value="1"/>
</dbReference>
<dbReference type="SUPFAM" id="SSF53850">
    <property type="entry name" value="Periplasmic binding protein-like II"/>
    <property type="match status" value="1"/>
</dbReference>
<evidence type="ECO:0000259" key="7">
    <source>
        <dbReference type="PROSITE" id="PS50109"/>
    </source>
</evidence>
<dbReference type="Pfam" id="PF00512">
    <property type="entry name" value="HisKA"/>
    <property type="match status" value="1"/>
</dbReference>
<dbReference type="InterPro" id="IPR036890">
    <property type="entry name" value="HATPase_C_sf"/>
</dbReference>
<dbReference type="InterPro" id="IPR015168">
    <property type="entry name" value="SsuA/THI5"/>
</dbReference>
<evidence type="ECO:0000259" key="10">
    <source>
        <dbReference type="PROSITE" id="PS50113"/>
    </source>
</evidence>
<dbReference type="Pfam" id="PF09084">
    <property type="entry name" value="NMT1"/>
    <property type="match status" value="1"/>
</dbReference>
<protein>
    <recommendedName>
        <fullName evidence="2">histidine kinase</fullName>
        <ecNumber evidence="2">2.7.13.3</ecNumber>
    </recommendedName>
</protein>
<evidence type="ECO:0000256" key="5">
    <source>
        <dbReference type="SAM" id="Coils"/>
    </source>
</evidence>
<dbReference type="SMART" id="SM00448">
    <property type="entry name" value="REC"/>
    <property type="match status" value="1"/>
</dbReference>
<dbReference type="SUPFAM" id="SSF52172">
    <property type="entry name" value="CheY-like"/>
    <property type="match status" value="1"/>
</dbReference>
<comment type="caution">
    <text evidence="11">The sequence shown here is derived from an EMBL/GenBank/DDBJ whole genome shotgun (WGS) entry which is preliminary data.</text>
</comment>
<dbReference type="PROSITE" id="PS50109">
    <property type="entry name" value="HIS_KIN"/>
    <property type="match status" value="1"/>
</dbReference>
<dbReference type="InterPro" id="IPR013656">
    <property type="entry name" value="PAS_4"/>
</dbReference>
<dbReference type="PROSITE" id="PS50110">
    <property type="entry name" value="RESPONSE_REGULATORY"/>
    <property type="match status" value="1"/>
</dbReference>
<dbReference type="GO" id="GO:0000155">
    <property type="term" value="F:phosphorelay sensor kinase activity"/>
    <property type="evidence" value="ECO:0007669"/>
    <property type="project" value="InterPro"/>
</dbReference>
<dbReference type="SUPFAM" id="SSF55874">
    <property type="entry name" value="ATPase domain of HSP90 chaperone/DNA topoisomerase II/histidine kinase"/>
    <property type="match status" value="1"/>
</dbReference>
<dbReference type="RefSeq" id="WP_124328925.1">
    <property type="nucleotide sequence ID" value="NZ_BEXT01000001.1"/>
</dbReference>
<keyword evidence="12" id="KW-1185">Reference proteome</keyword>
<evidence type="ECO:0000313" key="11">
    <source>
        <dbReference type="EMBL" id="GBC61661.1"/>
    </source>
</evidence>
<dbReference type="SMART" id="SM00387">
    <property type="entry name" value="HATPase_c"/>
    <property type="match status" value="1"/>
</dbReference>
<evidence type="ECO:0000256" key="2">
    <source>
        <dbReference type="ARBA" id="ARBA00012438"/>
    </source>
</evidence>
<dbReference type="PROSITE" id="PS50113">
    <property type="entry name" value="PAC"/>
    <property type="match status" value="1"/>
</dbReference>